<dbReference type="SUPFAM" id="SSF47857">
    <property type="entry name" value="Apolipophorin-III"/>
    <property type="match status" value="1"/>
</dbReference>
<name>A0A151PBF6_ALLMI</name>
<gene>
    <name evidence="2" type="ORF">Y1Q_0020798</name>
</gene>
<feature type="chain" id="PRO_5007586874" evidence="1">
    <location>
        <begin position="23"/>
        <end position="170"/>
    </location>
</feature>
<evidence type="ECO:0000256" key="1">
    <source>
        <dbReference type="SAM" id="SignalP"/>
    </source>
</evidence>
<feature type="signal peptide" evidence="1">
    <location>
        <begin position="1"/>
        <end position="22"/>
    </location>
</feature>
<evidence type="ECO:0000313" key="3">
    <source>
        <dbReference type="Proteomes" id="UP000050525"/>
    </source>
</evidence>
<accession>A0A151PBF6</accession>
<keyword evidence="1" id="KW-0732">Signal</keyword>
<dbReference type="EMBL" id="AKHW03000532">
    <property type="protein sequence ID" value="KYO46373.1"/>
    <property type="molecule type" value="Genomic_DNA"/>
</dbReference>
<dbReference type="Proteomes" id="UP000050525">
    <property type="component" value="Unassembled WGS sequence"/>
</dbReference>
<sequence>MELRTATLVLALALLSLAGTRAALAPAQAPRLHRLRDAAWGAVARAGAALKEAERMLEMSPLGQGLPARPPLDAALARLEAALPKAQQAYEAAEAAAAEVLEGPRQALEQALEPLRHRGQVQVSALVQGLREALEPTVEQVLEQVDGLGLDLAAVLEALGEQLAALGPGP</sequence>
<organism evidence="2 3">
    <name type="scientific">Alligator mississippiensis</name>
    <name type="common">American alligator</name>
    <dbReference type="NCBI Taxonomy" id="8496"/>
    <lineage>
        <taxon>Eukaryota</taxon>
        <taxon>Metazoa</taxon>
        <taxon>Chordata</taxon>
        <taxon>Craniata</taxon>
        <taxon>Vertebrata</taxon>
        <taxon>Euteleostomi</taxon>
        <taxon>Archelosauria</taxon>
        <taxon>Archosauria</taxon>
        <taxon>Crocodylia</taxon>
        <taxon>Alligatoridae</taxon>
        <taxon>Alligatorinae</taxon>
        <taxon>Alligator</taxon>
    </lineage>
</organism>
<proteinExistence type="predicted"/>
<keyword evidence="3" id="KW-1185">Reference proteome</keyword>
<reference evidence="2 3" key="1">
    <citation type="journal article" date="2012" name="Genome Biol.">
        <title>Sequencing three crocodilian genomes to illuminate the evolution of archosaurs and amniotes.</title>
        <authorList>
            <person name="St John J.A."/>
            <person name="Braun E.L."/>
            <person name="Isberg S.R."/>
            <person name="Miles L.G."/>
            <person name="Chong A.Y."/>
            <person name="Gongora J."/>
            <person name="Dalzell P."/>
            <person name="Moran C."/>
            <person name="Bed'hom B."/>
            <person name="Abzhanov A."/>
            <person name="Burgess S.C."/>
            <person name="Cooksey A.M."/>
            <person name="Castoe T.A."/>
            <person name="Crawford N.G."/>
            <person name="Densmore L.D."/>
            <person name="Drew J.C."/>
            <person name="Edwards S.V."/>
            <person name="Faircloth B.C."/>
            <person name="Fujita M.K."/>
            <person name="Greenwold M.J."/>
            <person name="Hoffmann F.G."/>
            <person name="Howard J.M."/>
            <person name="Iguchi T."/>
            <person name="Janes D.E."/>
            <person name="Khan S.Y."/>
            <person name="Kohno S."/>
            <person name="de Koning A.J."/>
            <person name="Lance S.L."/>
            <person name="McCarthy F.M."/>
            <person name="McCormack J.E."/>
            <person name="Merchant M.E."/>
            <person name="Peterson D.G."/>
            <person name="Pollock D.D."/>
            <person name="Pourmand N."/>
            <person name="Raney B.J."/>
            <person name="Roessler K.A."/>
            <person name="Sanford J.R."/>
            <person name="Sawyer R.H."/>
            <person name="Schmidt C.J."/>
            <person name="Triplett E.W."/>
            <person name="Tuberville T.D."/>
            <person name="Venegas-Anaya M."/>
            <person name="Howard J.T."/>
            <person name="Jarvis E.D."/>
            <person name="Guillette L.J.Jr."/>
            <person name="Glenn T.C."/>
            <person name="Green R.E."/>
            <person name="Ray D.A."/>
        </authorList>
    </citation>
    <scope>NUCLEOTIDE SEQUENCE [LARGE SCALE GENOMIC DNA]</scope>
    <source>
        <strain evidence="2">KSC_2009_1</strain>
    </source>
</reference>
<dbReference type="AlphaFoldDB" id="A0A151PBF6"/>
<evidence type="ECO:0000313" key="2">
    <source>
        <dbReference type="EMBL" id="KYO46373.1"/>
    </source>
</evidence>
<protein>
    <submittedName>
        <fullName evidence="2">Uncharacterized protein</fullName>
    </submittedName>
</protein>
<comment type="caution">
    <text evidence="2">The sequence shown here is derived from an EMBL/GenBank/DDBJ whole genome shotgun (WGS) entry which is preliminary data.</text>
</comment>